<feature type="domain" description="Acyl-CoA dehydrogenase/oxidase C-terminal" evidence="6">
    <location>
        <begin position="241"/>
        <end position="394"/>
    </location>
</feature>
<name>A0A3E2B440_9FIRM</name>
<proteinExistence type="inferred from homology"/>
<evidence type="ECO:0000259" key="7">
    <source>
        <dbReference type="Pfam" id="PF02770"/>
    </source>
</evidence>
<dbReference type="SUPFAM" id="SSF47203">
    <property type="entry name" value="Acyl-CoA dehydrogenase C-terminal domain-like"/>
    <property type="match status" value="1"/>
</dbReference>
<evidence type="ECO:0000256" key="1">
    <source>
        <dbReference type="ARBA" id="ARBA00001974"/>
    </source>
</evidence>
<dbReference type="InterPro" id="IPR013786">
    <property type="entry name" value="AcylCoA_DH/ox_N"/>
</dbReference>
<evidence type="ECO:0000256" key="2">
    <source>
        <dbReference type="ARBA" id="ARBA00009347"/>
    </source>
</evidence>
<sequence>MEFKLNEDQQMIHDLAKDFAESVLQPRIDEIEAGEMTEVSNGQKHPQLPHDIHQQLAECGFIGISFPEEYNGMGMGHVEQAIVIKELSRVSPSVGKCLDVYILGLEALDLYANHEQKMKYLAPCCSGEQTVSFAFTEPETGSDPKMLKTRLEKQADGTYKLNGVKRFISNAGYDGPCVLFALQKDEESGKDLVTGLVIDKFCEGYSISSPWEKIGYRGSEVYDIFLDDVKVTEDQILGKPGDGFTQLLGTTAYGKLGFTAVFVGTALGAADIALKYCQEKLHRGKSITKFPTTQLRLSTMLTYAHTAELLLLEAADYCDHNHFAGDDIPTMRAVQARTAQAKGYAAETATKVATMAVNAMGAYGVCDEYQAERFLRDAAVAPNIEGSGDIQYLIHGMYVAANGNTN</sequence>
<dbReference type="RefSeq" id="WP_021919123.1">
    <property type="nucleotide sequence ID" value="NZ_CAKXKJ010000006.1"/>
</dbReference>
<evidence type="ECO:0000256" key="4">
    <source>
        <dbReference type="ARBA" id="ARBA00022827"/>
    </source>
</evidence>
<dbReference type="InterPro" id="IPR037069">
    <property type="entry name" value="AcylCoA_DH/ox_N_sf"/>
</dbReference>
<dbReference type="Pfam" id="PF02771">
    <property type="entry name" value="Acyl-CoA_dh_N"/>
    <property type="match status" value="1"/>
</dbReference>
<evidence type="ECO:0000313" key="10">
    <source>
        <dbReference type="Proteomes" id="UP000260649"/>
    </source>
</evidence>
<reference evidence="9 10" key="1">
    <citation type="submission" date="2018-07" db="EMBL/GenBank/DDBJ databases">
        <title>GABA Modulating Bacteria of the Human Gut Microbiota.</title>
        <authorList>
            <person name="Strandwitz P."/>
            <person name="Kim K.H."/>
            <person name="Terekhova D."/>
            <person name="Liu J.K."/>
            <person name="Sharma A."/>
            <person name="Levering J."/>
            <person name="Mcdonald D."/>
            <person name="Dietrich D."/>
            <person name="Ramadhar T.R."/>
            <person name="Lekbua A."/>
            <person name="Mroue N."/>
            <person name="Liston C."/>
            <person name="Stewart E.J."/>
            <person name="Dubin M.J."/>
            <person name="Zengler K."/>
            <person name="Knight R."/>
            <person name="Gilbert J.A."/>
            <person name="Clardy J."/>
            <person name="Lewis K."/>
        </authorList>
    </citation>
    <scope>NUCLEOTIDE SEQUENCE [LARGE SCALE GENOMIC DNA]</scope>
    <source>
        <strain evidence="9 10">KLE1738</strain>
    </source>
</reference>
<dbReference type="InterPro" id="IPR036250">
    <property type="entry name" value="AcylCo_DH-like_C"/>
</dbReference>
<dbReference type="GO" id="GO:0050660">
    <property type="term" value="F:flavin adenine dinucleotide binding"/>
    <property type="evidence" value="ECO:0007669"/>
    <property type="project" value="InterPro"/>
</dbReference>
<keyword evidence="5" id="KW-0560">Oxidoreductase</keyword>
<dbReference type="Pfam" id="PF02770">
    <property type="entry name" value="Acyl-CoA_dh_M"/>
    <property type="match status" value="1"/>
</dbReference>
<evidence type="ECO:0000259" key="6">
    <source>
        <dbReference type="Pfam" id="PF00441"/>
    </source>
</evidence>
<dbReference type="OrthoDB" id="9802447at2"/>
<dbReference type="Pfam" id="PF00441">
    <property type="entry name" value="Acyl-CoA_dh_1"/>
    <property type="match status" value="1"/>
</dbReference>
<dbReference type="PIRSF" id="PIRSF016578">
    <property type="entry name" value="HsaA"/>
    <property type="match status" value="1"/>
</dbReference>
<evidence type="ECO:0000256" key="5">
    <source>
        <dbReference type="RuleBase" id="RU362125"/>
    </source>
</evidence>
<dbReference type="Proteomes" id="UP000260649">
    <property type="component" value="Unassembled WGS sequence"/>
</dbReference>
<evidence type="ECO:0000259" key="8">
    <source>
        <dbReference type="Pfam" id="PF02771"/>
    </source>
</evidence>
<dbReference type="InterPro" id="IPR006091">
    <property type="entry name" value="Acyl-CoA_Oxase/DH_mid-dom"/>
</dbReference>
<dbReference type="GeneID" id="97995081"/>
<feature type="domain" description="Acyl-CoA oxidase/dehydrogenase middle" evidence="7">
    <location>
        <begin position="132"/>
        <end position="229"/>
    </location>
</feature>
<organism evidence="9 10">
    <name type="scientific">Evtepia gabavorous</name>
    <dbReference type="NCBI Taxonomy" id="2211183"/>
    <lineage>
        <taxon>Bacteria</taxon>
        <taxon>Bacillati</taxon>
        <taxon>Bacillota</taxon>
        <taxon>Clostridia</taxon>
        <taxon>Eubacteriales</taxon>
        <taxon>Evtepia</taxon>
    </lineage>
</organism>
<dbReference type="SUPFAM" id="SSF56645">
    <property type="entry name" value="Acyl-CoA dehydrogenase NM domain-like"/>
    <property type="match status" value="1"/>
</dbReference>
<comment type="cofactor">
    <cofactor evidence="1 5">
        <name>FAD</name>
        <dbReference type="ChEBI" id="CHEBI:57692"/>
    </cofactor>
</comment>
<accession>A0A3E2B440</accession>
<comment type="caution">
    <text evidence="9">The sequence shown here is derived from an EMBL/GenBank/DDBJ whole genome shotgun (WGS) entry which is preliminary data.</text>
</comment>
<comment type="similarity">
    <text evidence="2 5">Belongs to the acyl-CoA dehydrogenase family.</text>
</comment>
<keyword evidence="4 5" id="KW-0274">FAD</keyword>
<dbReference type="InterPro" id="IPR009075">
    <property type="entry name" value="AcylCo_DH/oxidase_C"/>
</dbReference>
<dbReference type="GO" id="GO:0003995">
    <property type="term" value="F:acyl-CoA dehydrogenase activity"/>
    <property type="evidence" value="ECO:0007669"/>
    <property type="project" value="TreeGrafter"/>
</dbReference>
<dbReference type="Gene3D" id="1.10.540.10">
    <property type="entry name" value="Acyl-CoA dehydrogenase/oxidase, N-terminal domain"/>
    <property type="match status" value="1"/>
</dbReference>
<dbReference type="Gene3D" id="2.40.110.10">
    <property type="entry name" value="Butyryl-CoA Dehydrogenase, subunit A, domain 2"/>
    <property type="match status" value="1"/>
</dbReference>
<gene>
    <name evidence="9" type="ORF">DV520_04945</name>
</gene>
<keyword evidence="10" id="KW-1185">Reference proteome</keyword>
<evidence type="ECO:0000313" key="9">
    <source>
        <dbReference type="EMBL" id="RFT06800.1"/>
    </source>
</evidence>
<protein>
    <submittedName>
        <fullName evidence="9">Acyl-CoA dehydrogenase</fullName>
    </submittedName>
</protein>
<dbReference type="InterPro" id="IPR046373">
    <property type="entry name" value="Acyl-CoA_Oxase/DH_mid-dom_sf"/>
</dbReference>
<keyword evidence="3 5" id="KW-0285">Flavoprotein</keyword>
<dbReference type="Gene3D" id="1.20.140.10">
    <property type="entry name" value="Butyryl-CoA Dehydrogenase, subunit A, domain 3"/>
    <property type="match status" value="1"/>
</dbReference>
<evidence type="ECO:0000256" key="3">
    <source>
        <dbReference type="ARBA" id="ARBA00022630"/>
    </source>
</evidence>
<dbReference type="EMBL" id="QQRQ01000006">
    <property type="protein sequence ID" value="RFT06800.1"/>
    <property type="molecule type" value="Genomic_DNA"/>
</dbReference>
<dbReference type="PANTHER" id="PTHR43884:SF12">
    <property type="entry name" value="ISOVALERYL-COA DEHYDROGENASE, MITOCHONDRIAL-RELATED"/>
    <property type="match status" value="1"/>
</dbReference>
<dbReference type="AlphaFoldDB" id="A0A3E2B440"/>
<dbReference type="InterPro" id="IPR009100">
    <property type="entry name" value="AcylCoA_DH/oxidase_NM_dom_sf"/>
</dbReference>
<dbReference type="PANTHER" id="PTHR43884">
    <property type="entry name" value="ACYL-COA DEHYDROGENASE"/>
    <property type="match status" value="1"/>
</dbReference>
<feature type="domain" description="Acyl-CoA dehydrogenase/oxidase N-terminal" evidence="8">
    <location>
        <begin position="6"/>
        <end position="128"/>
    </location>
</feature>